<organism evidence="1 2">
    <name type="scientific">Aetokthonos hydrillicola Thurmond2011</name>
    <dbReference type="NCBI Taxonomy" id="2712845"/>
    <lineage>
        <taxon>Bacteria</taxon>
        <taxon>Bacillati</taxon>
        <taxon>Cyanobacteriota</taxon>
        <taxon>Cyanophyceae</taxon>
        <taxon>Nostocales</taxon>
        <taxon>Hapalosiphonaceae</taxon>
        <taxon>Aetokthonos</taxon>
    </lineage>
</organism>
<gene>
    <name evidence="1" type="ORF">G7B40_040380</name>
</gene>
<dbReference type="RefSeq" id="WP_208345359.1">
    <property type="nucleotide sequence ID" value="NZ_CAWQFN010000647.1"/>
</dbReference>
<evidence type="ECO:0000313" key="2">
    <source>
        <dbReference type="Proteomes" id="UP000667802"/>
    </source>
</evidence>
<proteinExistence type="predicted"/>
<dbReference type="EMBL" id="JAALHA020000038">
    <property type="protein sequence ID" value="MDR9900746.1"/>
    <property type="molecule type" value="Genomic_DNA"/>
</dbReference>
<dbReference type="AlphaFoldDB" id="A0AAP5IFF8"/>
<comment type="caution">
    <text evidence="1">The sequence shown here is derived from an EMBL/GenBank/DDBJ whole genome shotgun (WGS) entry which is preliminary data.</text>
</comment>
<protein>
    <submittedName>
        <fullName evidence="1">Uncharacterized protein</fullName>
    </submittedName>
</protein>
<sequence length="173" mass="20171">MNNWEQDKDNTLEQNLETQYGKLTLEKLHESDRGNFQFATMLKPGAHNNFFNLIPAYYFSEELAKQEIQSWLERLEQIGSHEPPLRIHLTAEYILHGKHCMLTTGKADFGIKDLSPYFFNVTVPRELQFILTVDYADSIPRIFVNEESAKSEAEAWVKVREQAADFSKWEKLA</sequence>
<dbReference type="Proteomes" id="UP000667802">
    <property type="component" value="Unassembled WGS sequence"/>
</dbReference>
<reference evidence="2" key="1">
    <citation type="journal article" date="2021" name="Science">
        <title>Hunting the eagle killer: A cyanobacterial neurotoxin causes vacuolar myelinopathy.</title>
        <authorList>
            <person name="Breinlinger S."/>
            <person name="Phillips T.J."/>
            <person name="Haram B.N."/>
            <person name="Mares J."/>
            <person name="Martinez Yerena J.A."/>
            <person name="Hrouzek P."/>
            <person name="Sobotka R."/>
            <person name="Henderson W.M."/>
            <person name="Schmieder P."/>
            <person name="Williams S.M."/>
            <person name="Lauderdale J.D."/>
            <person name="Wilde H.D."/>
            <person name="Gerrin W."/>
            <person name="Kust A."/>
            <person name="Washington J.W."/>
            <person name="Wagner C."/>
            <person name="Geier B."/>
            <person name="Liebeke M."/>
            <person name="Enke H."/>
            <person name="Niedermeyer T.H.J."/>
            <person name="Wilde S.B."/>
        </authorList>
    </citation>
    <scope>NUCLEOTIDE SEQUENCE [LARGE SCALE GENOMIC DNA]</scope>
    <source>
        <strain evidence="2">Thurmond2011</strain>
    </source>
</reference>
<accession>A0AAP5IFF8</accession>
<name>A0AAP5IFF8_9CYAN</name>
<evidence type="ECO:0000313" key="1">
    <source>
        <dbReference type="EMBL" id="MDR9900746.1"/>
    </source>
</evidence>
<keyword evidence="2" id="KW-1185">Reference proteome</keyword>